<dbReference type="AlphaFoldDB" id="A0A6C0BV79"/>
<organism evidence="3">
    <name type="scientific">viral metagenome</name>
    <dbReference type="NCBI Taxonomy" id="1070528"/>
    <lineage>
        <taxon>unclassified sequences</taxon>
        <taxon>metagenomes</taxon>
        <taxon>organismal metagenomes</taxon>
    </lineage>
</organism>
<keyword evidence="1" id="KW-0446">Lipid-binding</keyword>
<dbReference type="InterPro" id="IPR014352">
    <property type="entry name" value="FERM/acyl-CoA-bd_prot_sf"/>
</dbReference>
<name>A0A6C0BV79_9ZZZZ</name>
<dbReference type="PRINTS" id="PR00689">
    <property type="entry name" value="ACOABINDINGP"/>
</dbReference>
<dbReference type="InterPro" id="IPR000582">
    <property type="entry name" value="Acyl-CoA-binding_protein"/>
</dbReference>
<dbReference type="GO" id="GO:0000062">
    <property type="term" value="F:fatty-acyl-CoA binding"/>
    <property type="evidence" value="ECO:0007669"/>
    <property type="project" value="InterPro"/>
</dbReference>
<proteinExistence type="predicted"/>
<dbReference type="PANTHER" id="PTHR23310:SF62">
    <property type="entry name" value="ACYL-COA BINDING PROTEIN 1, ISOFORM A"/>
    <property type="match status" value="1"/>
</dbReference>
<evidence type="ECO:0000259" key="2">
    <source>
        <dbReference type="PROSITE" id="PS51228"/>
    </source>
</evidence>
<sequence length="92" mass="10735">MELNLEQQFQDYVALIKTKDPLPSDSDLLILYGLYKQSTQGDCNTPQPWSIQLAARARWDAWYKNYGMDRNVAMEKYIEKVNELMDEQNGGQ</sequence>
<protein>
    <recommendedName>
        <fullName evidence="2">ACB domain-containing protein</fullName>
    </recommendedName>
</protein>
<dbReference type="EMBL" id="MN739261">
    <property type="protein sequence ID" value="QHS95972.1"/>
    <property type="molecule type" value="Genomic_DNA"/>
</dbReference>
<dbReference type="Gene3D" id="1.20.80.10">
    <property type="match status" value="1"/>
</dbReference>
<dbReference type="PROSITE" id="PS51228">
    <property type="entry name" value="ACB_2"/>
    <property type="match status" value="1"/>
</dbReference>
<dbReference type="Pfam" id="PF00887">
    <property type="entry name" value="ACBP"/>
    <property type="match status" value="1"/>
</dbReference>
<evidence type="ECO:0000313" key="3">
    <source>
        <dbReference type="EMBL" id="QHS95972.1"/>
    </source>
</evidence>
<dbReference type="PANTHER" id="PTHR23310">
    <property type="entry name" value="ACYL-COA-BINDING PROTEIN, ACBP"/>
    <property type="match status" value="1"/>
</dbReference>
<dbReference type="SUPFAM" id="SSF47027">
    <property type="entry name" value="Acyl-CoA binding protein"/>
    <property type="match status" value="1"/>
</dbReference>
<dbReference type="InterPro" id="IPR035984">
    <property type="entry name" value="Acyl-CoA-binding_sf"/>
</dbReference>
<feature type="domain" description="ACB" evidence="2">
    <location>
        <begin position="5"/>
        <end position="90"/>
    </location>
</feature>
<dbReference type="GO" id="GO:0006631">
    <property type="term" value="P:fatty acid metabolic process"/>
    <property type="evidence" value="ECO:0007669"/>
    <property type="project" value="TreeGrafter"/>
</dbReference>
<reference evidence="3" key="1">
    <citation type="journal article" date="2020" name="Nature">
        <title>Giant virus diversity and host interactions through global metagenomics.</title>
        <authorList>
            <person name="Schulz F."/>
            <person name="Roux S."/>
            <person name="Paez-Espino D."/>
            <person name="Jungbluth S."/>
            <person name="Walsh D.A."/>
            <person name="Denef V.J."/>
            <person name="McMahon K.D."/>
            <person name="Konstantinidis K.T."/>
            <person name="Eloe-Fadrosh E.A."/>
            <person name="Kyrpides N.C."/>
            <person name="Woyke T."/>
        </authorList>
    </citation>
    <scope>NUCLEOTIDE SEQUENCE</scope>
    <source>
        <strain evidence="3">GVMAG-M-3300019093-7</strain>
    </source>
</reference>
<evidence type="ECO:0000256" key="1">
    <source>
        <dbReference type="ARBA" id="ARBA00023121"/>
    </source>
</evidence>
<accession>A0A6C0BV79</accession>